<accession>A0A919RSP8</accession>
<evidence type="ECO:0008006" key="4">
    <source>
        <dbReference type="Google" id="ProtNLM"/>
    </source>
</evidence>
<evidence type="ECO:0000313" key="3">
    <source>
        <dbReference type="Proteomes" id="UP000606172"/>
    </source>
</evidence>
<proteinExistence type="predicted"/>
<name>A0A919RSP8_9ACTN</name>
<dbReference type="AlphaFoldDB" id="A0A919RSP8"/>
<gene>
    <name evidence="2" type="ORF">Ssi02_78150</name>
</gene>
<evidence type="ECO:0000256" key="1">
    <source>
        <dbReference type="SAM" id="MobiDB-lite"/>
    </source>
</evidence>
<keyword evidence="3" id="KW-1185">Reference proteome</keyword>
<protein>
    <recommendedName>
        <fullName evidence="4">Plasmid replication, integration and excision activator</fullName>
    </recommendedName>
</protein>
<reference evidence="2" key="1">
    <citation type="submission" date="2021-01" db="EMBL/GenBank/DDBJ databases">
        <title>Whole genome shotgun sequence of Sinosporangium siamense NBRC 109515.</title>
        <authorList>
            <person name="Komaki H."/>
            <person name="Tamura T."/>
        </authorList>
    </citation>
    <scope>NUCLEOTIDE SEQUENCE</scope>
    <source>
        <strain evidence="2">NBRC 109515</strain>
    </source>
</reference>
<evidence type="ECO:0000313" key="2">
    <source>
        <dbReference type="EMBL" id="GII97584.1"/>
    </source>
</evidence>
<dbReference type="EMBL" id="BOOW01000063">
    <property type="protein sequence ID" value="GII97584.1"/>
    <property type="molecule type" value="Genomic_DNA"/>
</dbReference>
<sequence>MYPPKLLASNIKESEVSLAVQGPFPVSHLAIFPYGCYVVGPVVPVADFEASTKEKSVQTRDKLSGLPVWAVPVVDADPAAKTASKAIAVKIASAVEPVIPAPPEQWAALGLPFVPVEFEGLTVTPYVAQQTGRLAYSVRATGMRTPPNPAGRGVARMKDAG</sequence>
<dbReference type="Proteomes" id="UP000606172">
    <property type="component" value="Unassembled WGS sequence"/>
</dbReference>
<organism evidence="2 3">
    <name type="scientific">Sinosporangium siamense</name>
    <dbReference type="NCBI Taxonomy" id="1367973"/>
    <lineage>
        <taxon>Bacteria</taxon>
        <taxon>Bacillati</taxon>
        <taxon>Actinomycetota</taxon>
        <taxon>Actinomycetes</taxon>
        <taxon>Streptosporangiales</taxon>
        <taxon>Streptosporangiaceae</taxon>
        <taxon>Sinosporangium</taxon>
    </lineage>
</organism>
<comment type="caution">
    <text evidence="2">The sequence shown here is derived from an EMBL/GenBank/DDBJ whole genome shotgun (WGS) entry which is preliminary data.</text>
</comment>
<feature type="region of interest" description="Disordered" evidence="1">
    <location>
        <begin position="142"/>
        <end position="161"/>
    </location>
</feature>